<protein>
    <submittedName>
        <fullName evidence="3">AAA family ATPase</fullName>
    </submittedName>
</protein>
<feature type="region of interest" description="Disordered" evidence="1">
    <location>
        <begin position="47"/>
        <end position="101"/>
    </location>
</feature>
<sequence length="377" mass="41675">MIPEDQQSPAEAPGTGAVVPAARAGTDQVTAVPSWWIYYGDGVRRTGWTPPVAPPWRQFDGQRPVPDEEATDAAADSAARGEEPAVDSCVRHREESPGSTDIVTTYRAEPQEARMVNAALHLRRPLLVTGKPGTGKSSLARGIAHELDLGRVLRWSVTSRTTLLDGLYAYDAIGRLQDEKHKRKRPDDIGRYVRLGPLGTALLPSDRPRVLLIDELDKGDVDLPNDLLSVLEEGEFPIPELQRYPQCDVRVMTDDGRREPVRHGTVRCAEFPVVVLTSNGEREFPPAFVRRCVRLDIAPPSRKKLERIVEAHLGPEVLRASAGRLEEFADDLEKGRKLLATDQLLNTLQMESATEHTDDPEWPAVLAALLRPLNDTA</sequence>
<accession>A0ABS1NKT6</accession>
<proteinExistence type="predicted"/>
<keyword evidence="4" id="KW-1185">Reference proteome</keyword>
<dbReference type="InterPro" id="IPR003593">
    <property type="entry name" value="AAA+_ATPase"/>
</dbReference>
<name>A0ABS1NKT6_9ACTN</name>
<comment type="caution">
    <text evidence="3">The sequence shown here is derived from an EMBL/GenBank/DDBJ whole genome shotgun (WGS) entry which is preliminary data.</text>
</comment>
<evidence type="ECO:0000259" key="2">
    <source>
        <dbReference type="SMART" id="SM00382"/>
    </source>
</evidence>
<feature type="region of interest" description="Disordered" evidence="1">
    <location>
        <begin position="1"/>
        <end position="25"/>
    </location>
</feature>
<dbReference type="CDD" id="cd00009">
    <property type="entry name" value="AAA"/>
    <property type="match status" value="1"/>
</dbReference>
<organism evidence="3 4">
    <name type="scientific">Streptomyces coffeae</name>
    <dbReference type="NCBI Taxonomy" id="621382"/>
    <lineage>
        <taxon>Bacteria</taxon>
        <taxon>Bacillati</taxon>
        <taxon>Actinomycetota</taxon>
        <taxon>Actinomycetes</taxon>
        <taxon>Kitasatosporales</taxon>
        <taxon>Streptomycetaceae</taxon>
        <taxon>Streptomyces</taxon>
    </lineage>
</organism>
<dbReference type="SMART" id="SM00382">
    <property type="entry name" value="AAA"/>
    <property type="match status" value="1"/>
</dbReference>
<gene>
    <name evidence="3" type="ORF">JK363_29285</name>
</gene>
<feature type="domain" description="AAA+ ATPase" evidence="2">
    <location>
        <begin position="122"/>
        <end position="302"/>
    </location>
</feature>
<dbReference type="EMBL" id="JAERRF010000021">
    <property type="protein sequence ID" value="MBL1100683.1"/>
    <property type="molecule type" value="Genomic_DNA"/>
</dbReference>
<dbReference type="SUPFAM" id="SSF52540">
    <property type="entry name" value="P-loop containing nucleoside triphosphate hydrolases"/>
    <property type="match status" value="1"/>
</dbReference>
<evidence type="ECO:0000313" key="4">
    <source>
        <dbReference type="Proteomes" id="UP000634229"/>
    </source>
</evidence>
<reference evidence="3 4" key="1">
    <citation type="submission" date="2021-01" db="EMBL/GenBank/DDBJ databases">
        <title>WGS of actinomycetes isolated from Thailand.</title>
        <authorList>
            <person name="Thawai C."/>
        </authorList>
    </citation>
    <scope>NUCLEOTIDE SEQUENCE [LARGE SCALE GENOMIC DNA]</scope>
    <source>
        <strain evidence="3 4">CA1R205</strain>
    </source>
</reference>
<evidence type="ECO:0000256" key="1">
    <source>
        <dbReference type="SAM" id="MobiDB-lite"/>
    </source>
</evidence>
<dbReference type="Proteomes" id="UP000634229">
    <property type="component" value="Unassembled WGS sequence"/>
</dbReference>
<dbReference type="InterPro" id="IPR027417">
    <property type="entry name" value="P-loop_NTPase"/>
</dbReference>
<evidence type="ECO:0000313" key="3">
    <source>
        <dbReference type="EMBL" id="MBL1100683.1"/>
    </source>
</evidence>
<dbReference type="InterPro" id="IPR011704">
    <property type="entry name" value="ATPase_dyneun-rel_AAA"/>
</dbReference>
<dbReference type="Gene3D" id="3.40.50.300">
    <property type="entry name" value="P-loop containing nucleotide triphosphate hydrolases"/>
    <property type="match status" value="1"/>
</dbReference>
<dbReference type="Pfam" id="PF07728">
    <property type="entry name" value="AAA_5"/>
    <property type="match status" value="1"/>
</dbReference>
<feature type="compositionally biased region" description="Basic and acidic residues" evidence="1">
    <location>
        <begin position="79"/>
        <end position="96"/>
    </location>
</feature>